<keyword evidence="3" id="KW-1185">Reference proteome</keyword>
<evidence type="ECO:0000313" key="3">
    <source>
        <dbReference type="Proteomes" id="UP000007463"/>
    </source>
</evidence>
<dbReference type="GO" id="GO:0016788">
    <property type="term" value="F:hydrolase activity, acting on ester bonds"/>
    <property type="evidence" value="ECO:0007669"/>
    <property type="project" value="UniProtKB-ARBA"/>
</dbReference>
<dbReference type="HOGENOM" id="CLU_075057_0_0_10"/>
<dbReference type="OrthoDB" id="9807687at2"/>
<dbReference type="Gene3D" id="3.40.50.1110">
    <property type="entry name" value="SGNH hydrolase"/>
    <property type="match status" value="1"/>
</dbReference>
<dbReference type="RefSeq" id="WP_013687896.1">
    <property type="nucleotide sequence ID" value="NC_015321.1"/>
</dbReference>
<dbReference type="SUPFAM" id="SSF52266">
    <property type="entry name" value="SGNH hydrolase"/>
    <property type="match status" value="1"/>
</dbReference>
<dbReference type="Pfam" id="PF08885">
    <property type="entry name" value="GSCFA"/>
    <property type="match status" value="1"/>
</dbReference>
<reference evidence="3" key="2">
    <citation type="submission" date="2011-02" db="EMBL/GenBank/DDBJ databases">
        <title>The complete genome of Fluviicola taffensis DSM 16823.</title>
        <authorList>
            <consortium name="US DOE Joint Genome Institute (JGI-PGF)"/>
            <person name="Lucas S."/>
            <person name="Copeland A."/>
            <person name="Lapidus A."/>
            <person name="Bruce D."/>
            <person name="Goodwin L."/>
            <person name="Pitluck S."/>
            <person name="Kyrpides N."/>
            <person name="Mavromatis K."/>
            <person name="Ivanova N."/>
            <person name="Mikhailova N."/>
            <person name="Pagani I."/>
            <person name="Chertkov O."/>
            <person name="Detter J.C."/>
            <person name="Han C."/>
            <person name="Tapia R."/>
            <person name="Land M."/>
            <person name="Hauser L."/>
            <person name="Markowitz V."/>
            <person name="Cheng J.-F."/>
            <person name="Hugenholtz P."/>
            <person name="Woyke T."/>
            <person name="Wu D."/>
            <person name="Tindall B."/>
            <person name="Pomrenke H.G."/>
            <person name="Brambilla E."/>
            <person name="Klenk H.-P."/>
            <person name="Eisen J.A."/>
        </authorList>
    </citation>
    <scope>NUCLEOTIDE SEQUENCE [LARGE SCALE GENOMIC DNA]</scope>
    <source>
        <strain evidence="3">DSM 16823 / RW262 / RW262</strain>
    </source>
</reference>
<dbReference type="AlphaFoldDB" id="F2IKK3"/>
<dbReference type="Proteomes" id="UP000007463">
    <property type="component" value="Chromosome"/>
</dbReference>
<gene>
    <name evidence="2" type="ordered locus">Fluta_3155</name>
</gene>
<sequence>MSISTASLIPKNFPKIQHGDSIVQLGSCFSTNMSLWFRRAGFQVLDNPLGVVFHPIPLAKQILMALSKVERSSFVQKEDVFLSYDASSAIYSMDSKGLDELLNQQLRTLKNSLEKARILVITLGSAHGYRLKESGSIVANCHQQPQITFDKELIRAEEMFSEWKSALSVLKELNPTIQVVFTISPVRYVRDGLLENSQSKAELVRLVSLLQQESVHYFPSYELVNDVLRDYCYFEVDGVHPNEQATEFVWDFLKPTLFSEKTNELIEEIIKLRKMEEHRLLYPESKKAEDYRNQLKQKRESFLSQYPVVVW</sequence>
<dbReference type="InterPro" id="IPR014982">
    <property type="entry name" value="GSCFA"/>
</dbReference>
<accession>F2IKK3</accession>
<organism evidence="2 3">
    <name type="scientific">Fluviicola taffensis (strain DSM 16823 / NCIMB 13979 / RW262)</name>
    <dbReference type="NCBI Taxonomy" id="755732"/>
    <lineage>
        <taxon>Bacteria</taxon>
        <taxon>Pseudomonadati</taxon>
        <taxon>Bacteroidota</taxon>
        <taxon>Flavobacteriia</taxon>
        <taxon>Flavobacteriales</taxon>
        <taxon>Crocinitomicaceae</taxon>
        <taxon>Fluviicola</taxon>
    </lineage>
</organism>
<reference evidence="2 3" key="1">
    <citation type="journal article" date="2011" name="Stand. Genomic Sci.">
        <title>Complete genome sequence of the gliding freshwater bacterium Fluviicola taffensis type strain (RW262).</title>
        <authorList>
            <person name="Woyke T."/>
            <person name="Chertkov O."/>
            <person name="Lapidus A."/>
            <person name="Nolan M."/>
            <person name="Lucas S."/>
            <person name="Del Rio T.G."/>
            <person name="Tice H."/>
            <person name="Cheng J.F."/>
            <person name="Tapia R."/>
            <person name="Han C."/>
            <person name="Goodwin L."/>
            <person name="Pitluck S."/>
            <person name="Liolios K."/>
            <person name="Pagani I."/>
            <person name="Ivanova N."/>
            <person name="Huntemann M."/>
            <person name="Mavromatis K."/>
            <person name="Mikhailova N."/>
            <person name="Pati A."/>
            <person name="Chen A."/>
            <person name="Palaniappan K."/>
            <person name="Land M."/>
            <person name="Hauser L."/>
            <person name="Brambilla E.M."/>
            <person name="Rohde M."/>
            <person name="Mwirichia R."/>
            <person name="Sikorski J."/>
            <person name="Tindall B.J."/>
            <person name="Goker M."/>
            <person name="Bristow J."/>
            <person name="Eisen J.A."/>
            <person name="Markowitz V."/>
            <person name="Hugenholtz P."/>
            <person name="Klenk H.P."/>
            <person name="Kyrpides N.C."/>
        </authorList>
    </citation>
    <scope>NUCLEOTIDE SEQUENCE [LARGE SCALE GENOMIC DNA]</scope>
    <source>
        <strain evidence="3">DSM 16823 / RW262 / RW262</strain>
    </source>
</reference>
<dbReference type="EMBL" id="CP002542">
    <property type="protein sequence ID" value="AEA45129.1"/>
    <property type="molecule type" value="Genomic_DNA"/>
</dbReference>
<dbReference type="InterPro" id="IPR036514">
    <property type="entry name" value="SGNH_hydro_sf"/>
</dbReference>
<dbReference type="STRING" id="755732.Fluta_3155"/>
<dbReference type="eggNOG" id="COG2755">
    <property type="taxonomic scope" value="Bacteria"/>
</dbReference>
<evidence type="ECO:0000259" key="1">
    <source>
        <dbReference type="Pfam" id="PF08885"/>
    </source>
</evidence>
<evidence type="ECO:0000313" key="2">
    <source>
        <dbReference type="EMBL" id="AEA45129.1"/>
    </source>
</evidence>
<feature type="domain" description="GSCFA" evidence="1">
    <location>
        <begin position="22"/>
        <end position="251"/>
    </location>
</feature>
<protein>
    <submittedName>
        <fullName evidence="2">GSCFA domain protein</fullName>
    </submittedName>
</protein>
<dbReference type="KEGG" id="fte:Fluta_3155"/>
<proteinExistence type="predicted"/>
<name>F2IKK3_FLUTR</name>